<comment type="caution">
    <text evidence="8">The sequence shown here is derived from an EMBL/GenBank/DDBJ whole genome shotgun (WGS) entry which is preliminary data.</text>
</comment>
<organism evidence="8">
    <name type="scientific">uncultured bacterium</name>
    <name type="common">gcode 4</name>
    <dbReference type="NCBI Taxonomy" id="1234023"/>
    <lineage>
        <taxon>Bacteria</taxon>
        <taxon>environmental samples</taxon>
    </lineage>
</organism>
<accession>K1XWA0</accession>
<dbReference type="EMBL" id="AMFJ01036181">
    <property type="protein sequence ID" value="EKD24673.1"/>
    <property type="molecule type" value="Genomic_DNA"/>
</dbReference>
<feature type="domain" description="PDZ" evidence="6">
    <location>
        <begin position="129"/>
        <end position="200"/>
    </location>
</feature>
<protein>
    <submittedName>
        <fullName evidence="8">Carboxyl-terminal protease</fullName>
    </submittedName>
</protein>
<evidence type="ECO:0000256" key="2">
    <source>
        <dbReference type="ARBA" id="ARBA00022670"/>
    </source>
</evidence>
<evidence type="ECO:0000313" key="8">
    <source>
        <dbReference type="EMBL" id="EKD24673.1"/>
    </source>
</evidence>
<dbReference type="PANTHER" id="PTHR32060">
    <property type="entry name" value="TAIL-SPECIFIC PROTEASE"/>
    <property type="match status" value="1"/>
</dbReference>
<dbReference type="InterPro" id="IPR004447">
    <property type="entry name" value="Peptidase_S41A"/>
</dbReference>
<evidence type="ECO:0000259" key="7">
    <source>
        <dbReference type="SMART" id="SM00245"/>
    </source>
</evidence>
<comment type="similarity">
    <text evidence="1 5">Belongs to the peptidase S41A family.</text>
</comment>
<dbReference type="GO" id="GO:0008236">
    <property type="term" value="F:serine-type peptidase activity"/>
    <property type="evidence" value="ECO:0007669"/>
    <property type="project" value="UniProtKB-KW"/>
</dbReference>
<dbReference type="InterPro" id="IPR029045">
    <property type="entry name" value="ClpP/crotonase-like_dom_sf"/>
</dbReference>
<dbReference type="SUPFAM" id="SSF50156">
    <property type="entry name" value="PDZ domain-like"/>
    <property type="match status" value="1"/>
</dbReference>
<dbReference type="InterPro" id="IPR055210">
    <property type="entry name" value="CtpA/B_N"/>
</dbReference>
<dbReference type="SMART" id="SM00228">
    <property type="entry name" value="PDZ"/>
    <property type="match status" value="1"/>
</dbReference>
<dbReference type="InterPro" id="IPR036034">
    <property type="entry name" value="PDZ_sf"/>
</dbReference>
<dbReference type="CDD" id="cd07560">
    <property type="entry name" value="Peptidase_S41_CPP"/>
    <property type="match status" value="1"/>
</dbReference>
<feature type="domain" description="Tail specific protease" evidence="7">
    <location>
        <begin position="205"/>
        <end position="398"/>
    </location>
</feature>
<gene>
    <name evidence="8" type="ORF">ACD_80C00174G0023</name>
</gene>
<evidence type="ECO:0000259" key="6">
    <source>
        <dbReference type="SMART" id="SM00228"/>
    </source>
</evidence>
<dbReference type="Gene3D" id="2.30.42.10">
    <property type="match status" value="1"/>
</dbReference>
<dbReference type="GO" id="GO:0007165">
    <property type="term" value="P:signal transduction"/>
    <property type="evidence" value="ECO:0007669"/>
    <property type="project" value="TreeGrafter"/>
</dbReference>
<name>K1XWA0_9BACT</name>
<dbReference type="GO" id="GO:0030288">
    <property type="term" value="C:outer membrane-bounded periplasmic space"/>
    <property type="evidence" value="ECO:0007669"/>
    <property type="project" value="TreeGrafter"/>
</dbReference>
<evidence type="ECO:0000256" key="3">
    <source>
        <dbReference type="ARBA" id="ARBA00022801"/>
    </source>
</evidence>
<evidence type="ECO:0000256" key="1">
    <source>
        <dbReference type="ARBA" id="ARBA00009179"/>
    </source>
</evidence>
<dbReference type="GO" id="GO:0004175">
    <property type="term" value="F:endopeptidase activity"/>
    <property type="evidence" value="ECO:0007669"/>
    <property type="project" value="TreeGrafter"/>
</dbReference>
<dbReference type="Gene3D" id="3.90.226.10">
    <property type="entry name" value="2-enoyl-CoA Hydratase, Chain A, domain 1"/>
    <property type="match status" value="1"/>
</dbReference>
<evidence type="ECO:0000256" key="5">
    <source>
        <dbReference type="RuleBase" id="RU004404"/>
    </source>
</evidence>
<proteinExistence type="inferred from homology"/>
<dbReference type="InterPro" id="IPR001478">
    <property type="entry name" value="PDZ"/>
</dbReference>
<dbReference type="Gene3D" id="3.30.750.44">
    <property type="match status" value="1"/>
</dbReference>
<dbReference type="GO" id="GO:0006508">
    <property type="term" value="P:proteolysis"/>
    <property type="evidence" value="ECO:0007669"/>
    <property type="project" value="UniProtKB-KW"/>
</dbReference>
<dbReference type="AlphaFoldDB" id="K1XWA0"/>
<dbReference type="Pfam" id="PF22694">
    <property type="entry name" value="CtpB_N-like"/>
    <property type="match status" value="1"/>
</dbReference>
<dbReference type="PANTHER" id="PTHR32060:SF30">
    <property type="entry name" value="CARBOXY-TERMINAL PROCESSING PROTEASE CTPA"/>
    <property type="match status" value="1"/>
</dbReference>
<dbReference type="NCBIfam" id="TIGR00225">
    <property type="entry name" value="prc"/>
    <property type="match status" value="1"/>
</dbReference>
<dbReference type="Pfam" id="PF03572">
    <property type="entry name" value="Peptidase_S41"/>
    <property type="match status" value="1"/>
</dbReference>
<dbReference type="CDD" id="cd06782">
    <property type="entry name" value="cpPDZ_CPP-like"/>
    <property type="match status" value="1"/>
</dbReference>
<keyword evidence="4 5" id="KW-0720">Serine protease</keyword>
<keyword evidence="3 5" id="KW-0378">Hydrolase</keyword>
<reference evidence="8" key="1">
    <citation type="journal article" date="2012" name="Science">
        <title>Fermentation, hydrogen, and sulfur metabolism in multiple uncultivated bacterial phyla.</title>
        <authorList>
            <person name="Wrighton K.C."/>
            <person name="Thomas B.C."/>
            <person name="Sharon I."/>
            <person name="Miller C.S."/>
            <person name="Castelle C.J."/>
            <person name="VerBerkmoes N.C."/>
            <person name="Wilkins M.J."/>
            <person name="Hettich R.L."/>
            <person name="Lipton M.S."/>
            <person name="Williams K.H."/>
            <person name="Long P.E."/>
            <person name="Banfield J.F."/>
        </authorList>
    </citation>
    <scope>NUCLEOTIDE SEQUENCE [LARGE SCALE GENOMIC DNA]</scope>
</reference>
<sequence>MKKSRLIILFILGAFFGWFVLQIGQSWNSLHQPIIQEGKLNLDGLVASIKNVVNTESLGLGGKKYERFDTVYTILENAYYNVDKINTWKMLSSALKAYVNAIDDPYTIYMDTEQNSGFQEELKGSSDFEGIGAVISKKDYYIQIDEIIKGSPAFAAGLMMLDRVVMIGSGLTKGLDVNQAVSQIRGPKWTKVKLTIERVSKDGSKEVIEKEITRDKLNIPSVNGKIMTWANGQTIWYINISIIGEETENLLKKTLSEFKANKIQWFIIDLRGNGWGLLPVAVQISSHFIPKGKLVVSTKYTTFEDEKLVSEGYVDYQNLPIVVLVDGLTASAGEIIALALQEQVGAQLVGTQTFWKWSIQTMDEFDDGASLKYTVGKRYTPNGENIDITGAAPDVLVEFDTDKYLSGVIDTQLEKAKEVLDTMIKK</sequence>
<keyword evidence="2 5" id="KW-0645">Protease</keyword>
<dbReference type="InterPro" id="IPR005151">
    <property type="entry name" value="Tail-specific_protease"/>
</dbReference>
<dbReference type="SUPFAM" id="SSF52096">
    <property type="entry name" value="ClpP/crotonase"/>
    <property type="match status" value="1"/>
</dbReference>
<dbReference type="SMART" id="SM00245">
    <property type="entry name" value="TSPc"/>
    <property type="match status" value="1"/>
</dbReference>
<evidence type="ECO:0000256" key="4">
    <source>
        <dbReference type="ARBA" id="ARBA00022825"/>
    </source>
</evidence>